<feature type="domain" description="RNB" evidence="1">
    <location>
        <begin position="270"/>
        <end position="556"/>
    </location>
</feature>
<dbReference type="OrthoDB" id="9764149at2"/>
<dbReference type="SUPFAM" id="SSF50249">
    <property type="entry name" value="Nucleic acid-binding proteins"/>
    <property type="match status" value="1"/>
</dbReference>
<dbReference type="InterPro" id="IPR050180">
    <property type="entry name" value="RNR_Ribonuclease"/>
</dbReference>
<dbReference type="Pfam" id="PF23161">
    <property type="entry name" value="HTH_RNase_II"/>
    <property type="match status" value="1"/>
</dbReference>
<dbReference type="Pfam" id="PF00773">
    <property type="entry name" value="RNB"/>
    <property type="match status" value="1"/>
</dbReference>
<gene>
    <name evidence="2" type="ORF">SAMN05216233_10343</name>
</gene>
<evidence type="ECO:0000259" key="1">
    <source>
        <dbReference type="SMART" id="SM00955"/>
    </source>
</evidence>
<accession>A0A1G5CJ15</accession>
<dbReference type="GO" id="GO:0006402">
    <property type="term" value="P:mRNA catabolic process"/>
    <property type="evidence" value="ECO:0007669"/>
    <property type="project" value="TreeGrafter"/>
</dbReference>
<dbReference type="STRING" id="419481.SAMN05216233_10343"/>
<dbReference type="AlphaFoldDB" id="A0A1G5CJ15"/>
<dbReference type="GO" id="GO:0000175">
    <property type="term" value="F:3'-5'-RNA exonuclease activity"/>
    <property type="evidence" value="ECO:0007669"/>
    <property type="project" value="TreeGrafter"/>
</dbReference>
<dbReference type="EMBL" id="FMUX01000003">
    <property type="protein sequence ID" value="SCY02314.1"/>
    <property type="molecule type" value="Genomic_DNA"/>
</dbReference>
<dbReference type="InterPro" id="IPR012340">
    <property type="entry name" value="NA-bd_OB-fold"/>
</dbReference>
<dbReference type="InterPro" id="IPR001900">
    <property type="entry name" value="RNase_II/R"/>
</dbReference>
<dbReference type="GO" id="GO:0003723">
    <property type="term" value="F:RNA binding"/>
    <property type="evidence" value="ECO:0007669"/>
    <property type="project" value="InterPro"/>
</dbReference>
<sequence length="660" mass="75109">MKSGTIIEYIDQQKLICAAVADVKGKRLRLITESDKEVSLSASRISLTSDDALSESASRSTMVEALKATVARRESLKQEIDLKELWELLNEEGEWIDLTTMAEYCFSEAVTSDHKSAIIRAFFENRTWFKFDHDRFLPYTPEQVEQMLAKKREEERRNKVITEGAAWLKGLLGDKKPGPCDHAMEIITCLKGWYIDERESRHFDMAKAVLSEANINSHETVFRILVKLEVFDENENIDLIRMEVPRNFSDEVLQEAKKLVEEAPVSFNGRRDLTHLSTITIDGRYTTDYDDAVTIERLDDRKTLLGVHIVDVAESVKRGSLIDRRALSRGSSIYMPDQKIPMLPSDLSDNLCSLVEGAVRPCISVMITLNRFHAVEDFEVVPTIVTVRRQLTYTGANTLAKEGDEDLSTLIKIGQAFRKKRLDSGAVHLSLPEVNVHLDEEGNPVISTVDRESPSRMMVAELMIMSNWLMASFLARHSLPTFFRLQPDPKERLFKGEEPSLYLNCMQRKQLSRAYISQKAGHHSGLGLDAYTTASSPIRRYYDLVSQRQIRSVLGLEEPYTEDDVAEVSQHLDIPMGSIGRIQSNRRRYWILKYLESKIGERVEGLVLDKRRHSFQVLLLDYMMEVMLPASGLSLKSGDMVQTVIQHADARKDNLAVFVG</sequence>
<proteinExistence type="predicted"/>
<dbReference type="PANTHER" id="PTHR23355:SF42">
    <property type="entry name" value="RIBONUCLEASE II, CHLOROPLASTIC_MITOCHONDRIAL"/>
    <property type="match status" value="1"/>
</dbReference>
<reference evidence="2 3" key="1">
    <citation type="submission" date="2016-10" db="EMBL/GenBank/DDBJ databases">
        <authorList>
            <person name="de Groot N.N."/>
        </authorList>
    </citation>
    <scope>NUCLEOTIDE SEQUENCE [LARGE SCALE GENOMIC DNA]</scope>
    <source>
        <strain evidence="2 3">AA1</strain>
    </source>
</reference>
<dbReference type="InterPro" id="IPR056404">
    <property type="entry name" value="HTH_RNase_II"/>
</dbReference>
<protein>
    <submittedName>
        <fullName evidence="2">Exoribonuclease-2</fullName>
    </submittedName>
</protein>
<name>A0A1G5CJ15_9BACT</name>
<dbReference type="SMART" id="SM00955">
    <property type="entry name" value="RNB"/>
    <property type="match status" value="1"/>
</dbReference>
<organism evidence="2 3">
    <name type="scientific">Desulfoluna spongiiphila</name>
    <dbReference type="NCBI Taxonomy" id="419481"/>
    <lineage>
        <taxon>Bacteria</taxon>
        <taxon>Pseudomonadati</taxon>
        <taxon>Thermodesulfobacteriota</taxon>
        <taxon>Desulfobacteria</taxon>
        <taxon>Desulfobacterales</taxon>
        <taxon>Desulfolunaceae</taxon>
        <taxon>Desulfoluna</taxon>
    </lineage>
</organism>
<dbReference type="Proteomes" id="UP000198870">
    <property type="component" value="Unassembled WGS sequence"/>
</dbReference>
<keyword evidence="3" id="KW-1185">Reference proteome</keyword>
<dbReference type="PANTHER" id="PTHR23355">
    <property type="entry name" value="RIBONUCLEASE"/>
    <property type="match status" value="1"/>
</dbReference>
<dbReference type="GO" id="GO:0000932">
    <property type="term" value="C:P-body"/>
    <property type="evidence" value="ECO:0007669"/>
    <property type="project" value="TreeGrafter"/>
</dbReference>
<evidence type="ECO:0000313" key="2">
    <source>
        <dbReference type="EMBL" id="SCY02314.1"/>
    </source>
</evidence>
<evidence type="ECO:0000313" key="3">
    <source>
        <dbReference type="Proteomes" id="UP000198870"/>
    </source>
</evidence>
<dbReference type="RefSeq" id="WP_092209109.1">
    <property type="nucleotide sequence ID" value="NZ_FMUX01000003.1"/>
</dbReference>